<gene>
    <name evidence="1" type="ORF">Nepgr_024928</name>
</gene>
<proteinExistence type="predicted"/>
<evidence type="ECO:0000313" key="1">
    <source>
        <dbReference type="EMBL" id="GMH23085.1"/>
    </source>
</evidence>
<accession>A0AAD3Y0J9</accession>
<dbReference type="AlphaFoldDB" id="A0AAD3Y0J9"/>
<organism evidence="1 2">
    <name type="scientific">Nepenthes gracilis</name>
    <name type="common">Slender pitcher plant</name>
    <dbReference type="NCBI Taxonomy" id="150966"/>
    <lineage>
        <taxon>Eukaryota</taxon>
        <taxon>Viridiplantae</taxon>
        <taxon>Streptophyta</taxon>
        <taxon>Embryophyta</taxon>
        <taxon>Tracheophyta</taxon>
        <taxon>Spermatophyta</taxon>
        <taxon>Magnoliopsida</taxon>
        <taxon>eudicotyledons</taxon>
        <taxon>Gunneridae</taxon>
        <taxon>Pentapetalae</taxon>
        <taxon>Caryophyllales</taxon>
        <taxon>Nepenthaceae</taxon>
        <taxon>Nepenthes</taxon>
    </lineage>
</organism>
<comment type="caution">
    <text evidence="1">The sequence shown here is derived from an EMBL/GenBank/DDBJ whole genome shotgun (WGS) entry which is preliminary data.</text>
</comment>
<sequence length="131" mass="14625">MIHWITAPSYTSRFGILSFGESGFILICIINGDWHRSTPPLLSPLKTRCQTFSSLSSMWGVAVIFFSLRQIEDFYSLGSPPGPKNLNNLQVTVGLYYSRQPKSSVPRAESLACWGFSSPCPRFGMSQSKRP</sequence>
<dbReference type="Proteomes" id="UP001279734">
    <property type="component" value="Unassembled WGS sequence"/>
</dbReference>
<dbReference type="EMBL" id="BSYO01000025">
    <property type="protein sequence ID" value="GMH23085.1"/>
    <property type="molecule type" value="Genomic_DNA"/>
</dbReference>
<evidence type="ECO:0000313" key="2">
    <source>
        <dbReference type="Proteomes" id="UP001279734"/>
    </source>
</evidence>
<reference evidence="1" key="1">
    <citation type="submission" date="2023-05" db="EMBL/GenBank/DDBJ databases">
        <title>Nepenthes gracilis genome sequencing.</title>
        <authorList>
            <person name="Fukushima K."/>
        </authorList>
    </citation>
    <scope>NUCLEOTIDE SEQUENCE</scope>
    <source>
        <strain evidence="1">SING2019-196</strain>
    </source>
</reference>
<keyword evidence="2" id="KW-1185">Reference proteome</keyword>
<protein>
    <submittedName>
        <fullName evidence="1">Uncharacterized protein</fullName>
    </submittedName>
</protein>
<name>A0AAD3Y0J9_NEPGR</name>